<dbReference type="InterPro" id="IPR036264">
    <property type="entry name" value="Bact_exopeptidase_dim_dom"/>
</dbReference>
<dbReference type="NCBIfam" id="TIGR01887">
    <property type="entry name" value="dipeptidaselike"/>
    <property type="match status" value="1"/>
</dbReference>
<evidence type="ECO:0000256" key="7">
    <source>
        <dbReference type="ARBA" id="ARBA00022997"/>
    </source>
</evidence>
<name>A0A099VXT5_9LIST</name>
<reference evidence="9 10" key="1">
    <citation type="submission" date="2014-05" db="EMBL/GenBank/DDBJ databases">
        <title>Novel Listeriaceae from food processing environments.</title>
        <authorList>
            <person name="den Bakker H.C."/>
        </authorList>
    </citation>
    <scope>NUCLEOTIDE SEQUENCE [LARGE SCALE GENOMIC DNA]</scope>
    <source>
        <strain evidence="9 10">FSL A5-0281</strain>
    </source>
</reference>
<evidence type="ECO:0000256" key="1">
    <source>
        <dbReference type="ARBA" id="ARBA00001947"/>
    </source>
</evidence>
<evidence type="ECO:0000256" key="5">
    <source>
        <dbReference type="ARBA" id="ARBA00022801"/>
    </source>
</evidence>
<dbReference type="PANTHER" id="PTHR43808">
    <property type="entry name" value="ACETYLORNITHINE DEACETYLASE"/>
    <property type="match status" value="1"/>
</dbReference>
<dbReference type="GO" id="GO:0008270">
    <property type="term" value="F:zinc ion binding"/>
    <property type="evidence" value="ECO:0007669"/>
    <property type="project" value="InterPro"/>
</dbReference>
<dbReference type="GeneID" id="58718537"/>
<evidence type="ECO:0000256" key="2">
    <source>
        <dbReference type="ARBA" id="ARBA00006247"/>
    </source>
</evidence>
<dbReference type="GO" id="GO:0008237">
    <property type="term" value="F:metallopeptidase activity"/>
    <property type="evidence" value="ECO:0007669"/>
    <property type="project" value="UniProtKB-KW"/>
</dbReference>
<keyword evidence="8" id="KW-0482">Metalloprotease</keyword>
<dbReference type="OrthoDB" id="9761532at2"/>
<dbReference type="InterPro" id="IPR010964">
    <property type="entry name" value="M20A_pepV-rel"/>
</dbReference>
<dbReference type="SUPFAM" id="SSF55031">
    <property type="entry name" value="Bacterial exopeptidase dimerisation domain"/>
    <property type="match status" value="1"/>
</dbReference>
<comment type="similarity">
    <text evidence="2">Belongs to the peptidase M20A family.</text>
</comment>
<dbReference type="InterPro" id="IPR050072">
    <property type="entry name" value="Peptidase_M20A"/>
</dbReference>
<evidence type="ECO:0000256" key="8">
    <source>
        <dbReference type="ARBA" id="ARBA00023049"/>
    </source>
</evidence>
<dbReference type="GO" id="GO:0006508">
    <property type="term" value="P:proteolysis"/>
    <property type="evidence" value="ECO:0007669"/>
    <property type="project" value="UniProtKB-KW"/>
</dbReference>
<dbReference type="Proteomes" id="UP000029844">
    <property type="component" value="Unassembled WGS sequence"/>
</dbReference>
<keyword evidence="6" id="KW-0862">Zinc</keyword>
<protein>
    <submittedName>
        <fullName evidence="9">Dipeptidase PepV</fullName>
    </submittedName>
</protein>
<dbReference type="Gene3D" id="3.40.630.10">
    <property type="entry name" value="Zn peptidases"/>
    <property type="match status" value="1"/>
</dbReference>
<dbReference type="STRING" id="1552123.EP57_14430"/>
<proteinExistence type="inferred from homology"/>
<dbReference type="GO" id="GO:0016805">
    <property type="term" value="F:dipeptidase activity"/>
    <property type="evidence" value="ECO:0007669"/>
    <property type="project" value="UniProtKB-KW"/>
</dbReference>
<evidence type="ECO:0000313" key="10">
    <source>
        <dbReference type="Proteomes" id="UP000029844"/>
    </source>
</evidence>
<dbReference type="Gene3D" id="3.30.70.360">
    <property type="match status" value="2"/>
</dbReference>
<evidence type="ECO:0000256" key="4">
    <source>
        <dbReference type="ARBA" id="ARBA00022723"/>
    </source>
</evidence>
<keyword evidence="5" id="KW-0378">Hydrolase</keyword>
<evidence type="ECO:0000256" key="6">
    <source>
        <dbReference type="ARBA" id="ARBA00022833"/>
    </source>
</evidence>
<evidence type="ECO:0000256" key="3">
    <source>
        <dbReference type="ARBA" id="ARBA00022670"/>
    </source>
</evidence>
<comment type="cofactor">
    <cofactor evidence="1">
        <name>Zn(2+)</name>
        <dbReference type="ChEBI" id="CHEBI:29105"/>
    </cofactor>
</comment>
<sequence length="470" mass="52120">MSTINWQEEAEKRREDFKRDLFAILSIPSVRDDSKATEDAPFGPDVKKALDFALELAEKDGFAIKEVGNVAGHAEFGQGEELVAALGHVDVVPVGDDWSHDPFDPILKDGKVFARGSADDKGPAMAAYYAMKIIKELELPLSRRVRMIYGSDEESGMSCVERYFETEEQPTMGFVPDAEFPIIHAEKGISELDISFKDGEKDGNADFRLISFESGARYNMVPDHAKAVLEDVKDVAQLTKQFDAYKKETKLAGELVESGNQVTVSLIGKAAHAMEPNNGINAGLHLVAFLGKFTLTGAANDFVMFGKDYLYGDSRAMKLGIRYEDDESGELTMNVGVIRYSVSEGGRYGLNFRYPVTANMDKLKLKMETVVNEYSGQYTHYDDSKPLFVPKDHKLIKVLQEVYTSQTGEEATLLAIGGGTYARHMETGVAFGALFPGREDTMHQKDEFAYFDDLVKTIGIYAEALYKLAK</sequence>
<dbReference type="GO" id="GO:0006526">
    <property type="term" value="P:L-arginine biosynthetic process"/>
    <property type="evidence" value="ECO:0007669"/>
    <property type="project" value="TreeGrafter"/>
</dbReference>
<dbReference type="PANTHER" id="PTHR43808:SF31">
    <property type="entry name" value="N-ACETYL-L-CITRULLINE DEACETYLASE"/>
    <property type="match status" value="1"/>
</dbReference>
<organism evidence="9 10">
    <name type="scientific">Listeria booriae</name>
    <dbReference type="NCBI Taxonomy" id="1552123"/>
    <lineage>
        <taxon>Bacteria</taxon>
        <taxon>Bacillati</taxon>
        <taxon>Bacillota</taxon>
        <taxon>Bacilli</taxon>
        <taxon>Bacillales</taxon>
        <taxon>Listeriaceae</taxon>
        <taxon>Listeria</taxon>
    </lineage>
</organism>
<accession>A0A099VXT5</accession>
<dbReference type="Pfam" id="PF01546">
    <property type="entry name" value="Peptidase_M20"/>
    <property type="match status" value="1"/>
</dbReference>
<dbReference type="eggNOG" id="COG0624">
    <property type="taxonomic scope" value="Bacteria"/>
</dbReference>
<keyword evidence="3" id="KW-0645">Protease</keyword>
<evidence type="ECO:0000313" key="9">
    <source>
        <dbReference type="EMBL" id="KGL38364.1"/>
    </source>
</evidence>
<dbReference type="SUPFAM" id="SSF53187">
    <property type="entry name" value="Zn-dependent exopeptidases"/>
    <property type="match status" value="1"/>
</dbReference>
<dbReference type="AlphaFoldDB" id="A0A099VXT5"/>
<keyword evidence="10" id="KW-1185">Reference proteome</keyword>
<dbReference type="CDD" id="cd03888">
    <property type="entry name" value="M20_PepV"/>
    <property type="match status" value="1"/>
</dbReference>
<dbReference type="GO" id="GO:0008777">
    <property type="term" value="F:acetylornithine deacetylase activity"/>
    <property type="evidence" value="ECO:0007669"/>
    <property type="project" value="TreeGrafter"/>
</dbReference>
<dbReference type="EMBL" id="JNFA01000029">
    <property type="protein sequence ID" value="KGL38364.1"/>
    <property type="molecule type" value="Genomic_DNA"/>
</dbReference>
<keyword evidence="7" id="KW-0224">Dipeptidase</keyword>
<gene>
    <name evidence="9" type="ORF">EP57_14430</name>
</gene>
<dbReference type="RefSeq" id="WP_036087687.1">
    <property type="nucleotide sequence ID" value="NZ_CBCSHQ010000007.1"/>
</dbReference>
<keyword evidence="4" id="KW-0479">Metal-binding</keyword>
<dbReference type="InterPro" id="IPR002933">
    <property type="entry name" value="Peptidase_M20"/>
</dbReference>
<comment type="caution">
    <text evidence="9">The sequence shown here is derived from an EMBL/GenBank/DDBJ whole genome shotgun (WGS) entry which is preliminary data.</text>
</comment>
<dbReference type="NCBIfam" id="NF005591">
    <property type="entry name" value="PRK07318.1"/>
    <property type="match status" value="1"/>
</dbReference>